<gene>
    <name evidence="1" type="ORF">ArsFIN_38210</name>
    <name evidence="2" type="ORF">QE210_15580</name>
    <name evidence="3" type="ORF">QE258_18195</name>
</gene>
<dbReference type="Proteomes" id="UP000295134">
    <property type="component" value="Chromosome"/>
</dbReference>
<proteinExistence type="predicted"/>
<name>A0A4P7L4P0_9GAMM</name>
<dbReference type="Proteomes" id="UP001177595">
    <property type="component" value="Chromosome"/>
</dbReference>
<reference evidence="2" key="2">
    <citation type="submission" date="2023-04" db="EMBL/GenBank/DDBJ databases">
        <title>Genome dynamics across the evolutionary transition to endosymbiosis.</title>
        <authorList>
            <person name="Siozios S."/>
            <person name="Nadal-Jimenez P."/>
            <person name="Azagi T."/>
            <person name="Sprong H."/>
            <person name="Frost C.L."/>
            <person name="Parratt S.R."/>
            <person name="Taylor G."/>
            <person name="Brettell L."/>
            <person name="Lew K.C."/>
            <person name="Croft L."/>
            <person name="King K.C."/>
            <person name="Brockhurst M.A."/>
            <person name="Hypsa V."/>
            <person name="Novakova E."/>
            <person name="Darby A.C."/>
            <person name="Hurst G.D.D."/>
        </authorList>
    </citation>
    <scope>NUCLEOTIDE SEQUENCE</scope>
    <source>
        <strain evidence="3">ANv_CAN</strain>
        <strain evidence="2">APv</strain>
    </source>
</reference>
<evidence type="ECO:0000313" key="5">
    <source>
        <dbReference type="Proteomes" id="UP001177592"/>
    </source>
</evidence>
<evidence type="ECO:0000313" key="2">
    <source>
        <dbReference type="EMBL" id="WGM01221.1"/>
    </source>
</evidence>
<dbReference type="GeneID" id="96879333"/>
<evidence type="ECO:0000313" key="4">
    <source>
        <dbReference type="Proteomes" id="UP000295134"/>
    </source>
</evidence>
<dbReference type="AlphaFoldDB" id="A0A4P7L4P0"/>
<protein>
    <submittedName>
        <fullName evidence="1">Uncharacterized protein</fullName>
    </submittedName>
</protein>
<reference evidence="1 4" key="1">
    <citation type="submission" date="2019-03" db="EMBL/GenBank/DDBJ databases">
        <title>Long-read sequencing reveals hyperdense prophage content in a complex bacterial symbiont genome.</title>
        <authorList>
            <person name="Frost C.L."/>
            <person name="Siozios S."/>
            <person name="Nadal-Jimenez P."/>
            <person name="Brockhurst M.A."/>
            <person name="King K.C."/>
            <person name="Darby A.C."/>
            <person name="Hurst G.D.D."/>
        </authorList>
    </citation>
    <scope>NUCLEOTIDE SEQUENCE [LARGE SCALE GENOMIC DNA]</scope>
    <source>
        <strain evidence="1 4">FIN</strain>
    </source>
</reference>
<dbReference type="EMBL" id="CP038613">
    <property type="protein sequence ID" value="QBY45224.1"/>
    <property type="molecule type" value="Genomic_DNA"/>
</dbReference>
<sequence>MPLQKNIPIFNRAGATFGKDFAIRKVNYLFMLTLDLNQFDKILYQYKSKKNYKREKNRLILYLDSYVVCRPTYKEAEEYLHYY</sequence>
<evidence type="ECO:0000313" key="3">
    <source>
        <dbReference type="EMBL" id="WGM05407.1"/>
    </source>
</evidence>
<dbReference type="EMBL" id="CP123504">
    <property type="protein sequence ID" value="WGM01221.1"/>
    <property type="molecule type" value="Genomic_DNA"/>
</dbReference>
<accession>A0A4P7L4P0</accession>
<evidence type="ECO:0000313" key="1">
    <source>
        <dbReference type="EMBL" id="QBY45224.1"/>
    </source>
</evidence>
<dbReference type="RefSeq" id="WP_246067280.1">
    <property type="nucleotide sequence ID" value="NZ_CP038613.1"/>
</dbReference>
<organism evidence="1 4">
    <name type="scientific">Arsenophonus nasoniae</name>
    <name type="common">son-killer infecting Nasonia vitripennis</name>
    <dbReference type="NCBI Taxonomy" id="638"/>
    <lineage>
        <taxon>Bacteria</taxon>
        <taxon>Pseudomonadati</taxon>
        <taxon>Pseudomonadota</taxon>
        <taxon>Gammaproteobacteria</taxon>
        <taxon>Enterobacterales</taxon>
        <taxon>Morganellaceae</taxon>
        <taxon>Arsenophonus</taxon>
    </lineage>
</organism>
<dbReference type="EMBL" id="CP123523">
    <property type="protein sequence ID" value="WGM05407.1"/>
    <property type="molecule type" value="Genomic_DNA"/>
</dbReference>
<keyword evidence="5" id="KW-1185">Reference proteome</keyword>
<dbReference type="Proteomes" id="UP001177592">
    <property type="component" value="Chromosome"/>
</dbReference>
<dbReference type="KEGG" id="ans:ArsFIN_38210"/>